<name>A0A0G0LR86_9BACT</name>
<evidence type="ECO:0000313" key="1">
    <source>
        <dbReference type="EMBL" id="KKQ93562.1"/>
    </source>
</evidence>
<dbReference type="AlphaFoldDB" id="A0A0G0LR86"/>
<evidence type="ECO:0000313" key="2">
    <source>
        <dbReference type="Proteomes" id="UP000034932"/>
    </source>
</evidence>
<dbReference type="Proteomes" id="UP000034932">
    <property type="component" value="Unassembled WGS sequence"/>
</dbReference>
<dbReference type="EMBL" id="LBVW01000010">
    <property type="protein sequence ID" value="KKQ93562.1"/>
    <property type="molecule type" value="Genomic_DNA"/>
</dbReference>
<accession>A0A0G0LR86</accession>
<sequence>MNKNVVIALVLAALLVLGFMMLSKNKKPSTSVVEEITQTETGDDSMANQLEVTLAEQNESGETGTATLVGENGQVIVTLSMQSFPEDTPQPAHIHVGSCPNVGVVKYPLTSVVNGESTTLLEVTLAQLENELPLGINIHKSVPEAGVYTACGDLTF</sequence>
<proteinExistence type="predicted"/>
<comment type="caution">
    <text evidence="1">The sequence shown here is derived from an EMBL/GenBank/DDBJ whole genome shotgun (WGS) entry which is preliminary data.</text>
</comment>
<evidence type="ECO:0008006" key="3">
    <source>
        <dbReference type="Google" id="ProtNLM"/>
    </source>
</evidence>
<gene>
    <name evidence="1" type="ORF">UT19_C0010G0006</name>
</gene>
<dbReference type="STRING" id="1618573.UT19_C0010G0006"/>
<protein>
    <recommendedName>
        <fullName evidence="3">CHRD domain-containing protein</fullName>
    </recommendedName>
</protein>
<reference evidence="1 2" key="1">
    <citation type="journal article" date="2015" name="Nature">
        <title>rRNA introns, odd ribosomes, and small enigmatic genomes across a large radiation of phyla.</title>
        <authorList>
            <person name="Brown C.T."/>
            <person name="Hug L.A."/>
            <person name="Thomas B.C."/>
            <person name="Sharon I."/>
            <person name="Castelle C.J."/>
            <person name="Singh A."/>
            <person name="Wilkins M.J."/>
            <person name="Williams K.H."/>
            <person name="Banfield J.F."/>
        </authorList>
    </citation>
    <scope>NUCLEOTIDE SEQUENCE [LARGE SCALE GENOMIC DNA]</scope>
</reference>
<organism evidence="1 2">
    <name type="scientific">Candidatus Woesebacteria bacterium GW2011_GWB1_39_10b</name>
    <dbReference type="NCBI Taxonomy" id="1618573"/>
    <lineage>
        <taxon>Bacteria</taxon>
        <taxon>Candidatus Woeseibacteriota</taxon>
    </lineage>
</organism>